<evidence type="ECO:0000259" key="1">
    <source>
        <dbReference type="Pfam" id="PF23155"/>
    </source>
</evidence>
<name>A0A1J7JQE5_9PEZI</name>
<dbReference type="Proteomes" id="UP000182658">
    <property type="component" value="Unassembled WGS sequence"/>
</dbReference>
<dbReference type="InParanoid" id="A0A1J7JQE5"/>
<feature type="non-terminal residue" evidence="2">
    <location>
        <position position="171"/>
    </location>
</feature>
<dbReference type="STRING" id="1408157.A0A1J7JQE5"/>
<gene>
    <name evidence="2" type="ORF">CONLIGDRAFT_558634</name>
</gene>
<reference evidence="2 3" key="1">
    <citation type="submission" date="2016-10" db="EMBL/GenBank/DDBJ databases">
        <title>Draft genome sequence of Coniochaeta ligniaria NRRL30616, a lignocellulolytic fungus for bioabatement of inhibitors in plant biomass hydrolysates.</title>
        <authorList>
            <consortium name="DOE Joint Genome Institute"/>
            <person name="Jimenez D.J."/>
            <person name="Hector R.E."/>
            <person name="Riley R."/>
            <person name="Sun H."/>
            <person name="Grigoriev I.V."/>
            <person name="Van Elsas J.D."/>
            <person name="Nichols N.N."/>
        </authorList>
    </citation>
    <scope>NUCLEOTIDE SEQUENCE [LARGE SCALE GENOMIC DNA]</scope>
    <source>
        <strain evidence="2 3">NRRL 30616</strain>
    </source>
</reference>
<dbReference type="OrthoDB" id="3246050at2759"/>
<evidence type="ECO:0000313" key="2">
    <source>
        <dbReference type="EMBL" id="OIW32160.1"/>
    </source>
</evidence>
<protein>
    <recommendedName>
        <fullName evidence="1">DUF7053 domain-containing protein</fullName>
    </recommendedName>
</protein>
<dbReference type="PANTHER" id="PTHR38117">
    <property type="entry name" value="NACHT AND WD40 DOMAIN PROTEIN"/>
    <property type="match status" value="1"/>
</dbReference>
<dbReference type="AlphaFoldDB" id="A0A1J7JQE5"/>
<dbReference type="PANTHER" id="PTHR38117:SF2">
    <property type="entry name" value="NACHT AND WD40 DOMAIN PROTEIN"/>
    <property type="match status" value="1"/>
</dbReference>
<proteinExistence type="predicted"/>
<dbReference type="EMBL" id="KV875095">
    <property type="protein sequence ID" value="OIW32160.1"/>
    <property type="molecule type" value="Genomic_DNA"/>
</dbReference>
<organism evidence="2 3">
    <name type="scientific">Coniochaeta ligniaria NRRL 30616</name>
    <dbReference type="NCBI Taxonomy" id="1408157"/>
    <lineage>
        <taxon>Eukaryota</taxon>
        <taxon>Fungi</taxon>
        <taxon>Dikarya</taxon>
        <taxon>Ascomycota</taxon>
        <taxon>Pezizomycotina</taxon>
        <taxon>Sordariomycetes</taxon>
        <taxon>Sordariomycetidae</taxon>
        <taxon>Coniochaetales</taxon>
        <taxon>Coniochaetaceae</taxon>
        <taxon>Coniochaeta</taxon>
    </lineage>
</organism>
<feature type="domain" description="DUF7053" evidence="1">
    <location>
        <begin position="2"/>
        <end position="171"/>
    </location>
</feature>
<keyword evidence="3" id="KW-1185">Reference proteome</keyword>
<dbReference type="InterPro" id="IPR055481">
    <property type="entry name" value="DUF7053"/>
</dbReference>
<sequence length="171" mass="19131">MSKRTKFTTISPLPPSITRAVVVEFLHNHQEMIDLNPLVKERHCIKPPSHATPEEFHCTWYSLTDRISYLPGGLANGDVTYTCAFHDLPNGIQTHCYAPAGLNIRDKWTLNGSLPGEPIEPVELGLGAPITGLYIREDVDMKCNIVMTNFVKKTLKKSHAALIERLKVKAQ</sequence>
<evidence type="ECO:0000313" key="3">
    <source>
        <dbReference type="Proteomes" id="UP000182658"/>
    </source>
</evidence>
<accession>A0A1J7JQE5</accession>
<dbReference type="Pfam" id="PF23155">
    <property type="entry name" value="DUF7053"/>
    <property type="match status" value="1"/>
</dbReference>